<evidence type="ECO:0000313" key="1">
    <source>
        <dbReference type="EMBL" id="SVD57778.1"/>
    </source>
</evidence>
<protein>
    <submittedName>
        <fullName evidence="1">Uncharacterized protein</fullName>
    </submittedName>
</protein>
<dbReference type="AlphaFoldDB" id="A0A382WI25"/>
<name>A0A382WI25_9ZZZZ</name>
<dbReference type="EMBL" id="UINC01159594">
    <property type="protein sequence ID" value="SVD57778.1"/>
    <property type="molecule type" value="Genomic_DNA"/>
</dbReference>
<sequence length="44" mass="4819">YGRGREARQAHLSVLVSRSGGRTTNTLFRGEFLLLGQGVVRCEA</sequence>
<accession>A0A382WI25</accession>
<organism evidence="1">
    <name type="scientific">marine metagenome</name>
    <dbReference type="NCBI Taxonomy" id="408172"/>
    <lineage>
        <taxon>unclassified sequences</taxon>
        <taxon>metagenomes</taxon>
        <taxon>ecological metagenomes</taxon>
    </lineage>
</organism>
<proteinExistence type="predicted"/>
<gene>
    <name evidence="1" type="ORF">METZ01_LOCUS410632</name>
</gene>
<feature type="non-terminal residue" evidence="1">
    <location>
        <position position="1"/>
    </location>
</feature>
<reference evidence="1" key="1">
    <citation type="submission" date="2018-05" db="EMBL/GenBank/DDBJ databases">
        <authorList>
            <person name="Lanie J.A."/>
            <person name="Ng W.-L."/>
            <person name="Kazmierczak K.M."/>
            <person name="Andrzejewski T.M."/>
            <person name="Davidsen T.M."/>
            <person name="Wayne K.J."/>
            <person name="Tettelin H."/>
            <person name="Glass J.I."/>
            <person name="Rusch D."/>
            <person name="Podicherti R."/>
            <person name="Tsui H.-C.T."/>
            <person name="Winkler M.E."/>
        </authorList>
    </citation>
    <scope>NUCLEOTIDE SEQUENCE</scope>
</reference>